<evidence type="ECO:0000313" key="3">
    <source>
        <dbReference type="Proteomes" id="UP000799424"/>
    </source>
</evidence>
<keyword evidence="1" id="KW-0732">Signal</keyword>
<reference evidence="2" key="1">
    <citation type="journal article" date="2020" name="Stud. Mycol.">
        <title>101 Dothideomycetes genomes: a test case for predicting lifestyles and emergence of pathogens.</title>
        <authorList>
            <person name="Haridas S."/>
            <person name="Albert R."/>
            <person name="Binder M."/>
            <person name="Bloem J."/>
            <person name="Labutti K."/>
            <person name="Salamov A."/>
            <person name="Andreopoulos B."/>
            <person name="Baker S."/>
            <person name="Barry K."/>
            <person name="Bills G."/>
            <person name="Bluhm B."/>
            <person name="Cannon C."/>
            <person name="Castanera R."/>
            <person name="Culley D."/>
            <person name="Daum C."/>
            <person name="Ezra D."/>
            <person name="Gonzalez J."/>
            <person name="Henrissat B."/>
            <person name="Kuo A."/>
            <person name="Liang C."/>
            <person name="Lipzen A."/>
            <person name="Lutzoni F."/>
            <person name="Magnuson J."/>
            <person name="Mondo S."/>
            <person name="Nolan M."/>
            <person name="Ohm R."/>
            <person name="Pangilinan J."/>
            <person name="Park H.-J."/>
            <person name="Ramirez L."/>
            <person name="Alfaro M."/>
            <person name="Sun H."/>
            <person name="Tritt A."/>
            <person name="Yoshinaga Y."/>
            <person name="Zwiers L.-H."/>
            <person name="Turgeon B."/>
            <person name="Goodwin S."/>
            <person name="Spatafora J."/>
            <person name="Crous P."/>
            <person name="Grigoriev I."/>
        </authorList>
    </citation>
    <scope>NUCLEOTIDE SEQUENCE</scope>
    <source>
        <strain evidence="2">CBS 113818</strain>
    </source>
</reference>
<proteinExistence type="predicted"/>
<keyword evidence="3" id="KW-1185">Reference proteome</keyword>
<evidence type="ECO:0000313" key="2">
    <source>
        <dbReference type="EMBL" id="KAF2819976.1"/>
    </source>
</evidence>
<dbReference type="AlphaFoldDB" id="A0A6A6ZG50"/>
<dbReference type="InterPro" id="IPR051288">
    <property type="entry name" value="Serum_paraoxonase/arylesterase"/>
</dbReference>
<gene>
    <name evidence="2" type="ORF">CC86DRAFT_429440</name>
</gene>
<sequence>MARTKSAISLVVLAALAPWLYDRYIGLSTIVVNRPGKLLHVNGFKGYEVKFADRIRNCEDVVLEEELGVAILSCDPGRDRWNTVMGAFHPPSTTHPEDNNGAIWIYDYSTSQALTKLSISNAPTLNSDFHPLGIALDPKSSTLYIVNHARSGSCIEILHLDLPARTATHVRSLTHPLLHAPNAIEIFGNGKLYVSNDHYIRAAVSPLLSKIETFSGAPGGSVVYIDTNDMDASKIVARVPFANGIARLNDTTLVVASSSKPGLYFYSISPDLQSLELKNVVRTPAGADNLSIDSNSKILIAGHPFAPTLMHVAEGRWDCDEKGTQEQKAKCGCWAPSWVGEWSEEGGLRTVLRDGGEKVCSSSTAVRDGERGVGFVSMLYGRGVVVFRE</sequence>
<dbReference type="SUPFAM" id="SSF63829">
    <property type="entry name" value="Calcium-dependent phosphotriesterase"/>
    <property type="match status" value="1"/>
</dbReference>
<organism evidence="2 3">
    <name type="scientific">Ophiobolus disseminans</name>
    <dbReference type="NCBI Taxonomy" id="1469910"/>
    <lineage>
        <taxon>Eukaryota</taxon>
        <taxon>Fungi</taxon>
        <taxon>Dikarya</taxon>
        <taxon>Ascomycota</taxon>
        <taxon>Pezizomycotina</taxon>
        <taxon>Dothideomycetes</taxon>
        <taxon>Pleosporomycetidae</taxon>
        <taxon>Pleosporales</taxon>
        <taxon>Pleosporineae</taxon>
        <taxon>Phaeosphaeriaceae</taxon>
        <taxon>Ophiobolus</taxon>
    </lineage>
</organism>
<dbReference type="PANTHER" id="PTHR11799:SF30">
    <property type="entry name" value="SERUM PARAOXONASE_ARYLESTERASE 2"/>
    <property type="match status" value="1"/>
</dbReference>
<dbReference type="PANTHER" id="PTHR11799">
    <property type="entry name" value="PARAOXONASE"/>
    <property type="match status" value="1"/>
</dbReference>
<dbReference type="Proteomes" id="UP000799424">
    <property type="component" value="Unassembled WGS sequence"/>
</dbReference>
<dbReference type="EMBL" id="MU006242">
    <property type="protein sequence ID" value="KAF2819976.1"/>
    <property type="molecule type" value="Genomic_DNA"/>
</dbReference>
<dbReference type="OrthoDB" id="5307922at2759"/>
<feature type="signal peptide" evidence="1">
    <location>
        <begin position="1"/>
        <end position="22"/>
    </location>
</feature>
<accession>A0A6A6ZG50</accession>
<dbReference type="InterPro" id="IPR011042">
    <property type="entry name" value="6-blade_b-propeller_TolB-like"/>
</dbReference>
<evidence type="ECO:0000256" key="1">
    <source>
        <dbReference type="SAM" id="SignalP"/>
    </source>
</evidence>
<protein>
    <submittedName>
        <fullName evidence="2">Calcium-dependent phosphotriesterase</fullName>
    </submittedName>
</protein>
<dbReference type="Gene3D" id="2.120.10.30">
    <property type="entry name" value="TolB, C-terminal domain"/>
    <property type="match status" value="1"/>
</dbReference>
<feature type="chain" id="PRO_5025673300" evidence="1">
    <location>
        <begin position="23"/>
        <end position="389"/>
    </location>
</feature>
<name>A0A6A6ZG50_9PLEO</name>